<feature type="compositionally biased region" description="Basic residues" evidence="1">
    <location>
        <begin position="980"/>
        <end position="998"/>
    </location>
</feature>
<dbReference type="Proteomes" id="UP001190700">
    <property type="component" value="Unassembled WGS sequence"/>
</dbReference>
<dbReference type="InterPro" id="IPR011989">
    <property type="entry name" value="ARM-like"/>
</dbReference>
<feature type="region of interest" description="Disordered" evidence="1">
    <location>
        <begin position="816"/>
        <end position="835"/>
    </location>
</feature>
<dbReference type="SUPFAM" id="SSF48371">
    <property type="entry name" value="ARM repeat"/>
    <property type="match status" value="1"/>
</dbReference>
<protein>
    <submittedName>
        <fullName evidence="2">Uncharacterized protein</fullName>
    </submittedName>
</protein>
<sequence length="1063" mass="117163">IRGLLVEAQDEACMQLVVEKGGTSSMFRMSTETLHRLAHRMQSEGHKAGGKWSRDLVNLFIQMSMVAWGSAYYMCGNIDKCKLLSMDEMEDLTDLAMRIAGMQFYPAYDGLPVWRMAYHMACTLACFAISPSTAARLVGDEDMDGFFDNDVDGDGEDDGTANLVEDSPFDALLQLTVPRFPEGFLRAAALTALAFLAKHSRGEAEGGDATMTGIWRRQMLMAGVFPTVIAAMGTECTNDHAREVVARSGAVCLLYLATEALDPLVQERMPMSAWTIVLLFGLLTSSESVEITRYIMVTIWILLRSHSMLEVMQAPVLLAEKRFADTFYQSVRQCRSAAEVRNVFQSTKKFKNILKNMMQPRPKESKGSRRGLQMLLKAMATIADLPKGDDCVDTLPGFDVHEDWWGLTCMIATADQWKPLCEEATLIPKRSARATQVRHCIKFFEFLVNSVSVYLLTDNQAIPSRRIDLSSSSKSKGSSQEKYWMVVVPPRDDTLAEQPLYVKALELFLWASSLQSQSEHSALVQLALQGLWNLSVRHRAMEMWMMQEGVGRLLLRILQAPGWPAGVTSTAAEFLAELMTEWHSVEAIGGSLKEVQTTAVQILIASPIPRLQVPSSPIPRLQASGLRMLGNMSCAAPLSCPKPAITLRTSKRSIASAGFIGIVTKLIRFNWECIAKDYSCERCATPRADGDMAYDPDPPAGDSQPGPGKPEEGELDLPHSDEIGCEALVTHSLKVLRNLSVDSDLQVEMAKHMLDPLLTMSSFLASTLGAERVDQTPWRVQLQFTIHDLSNCILKNLAMHPGNRTRFYRLELQGSATKPLQQHPSEVERGSTPPLHNMRSSLDSALDFNTSHPSRPIHPPPFPPPIGASVAATVSPPPCVGRRGTSLGKARDVQLRAGSAPDNVMRLSRQPRRSVHKGCPTIWERRGEGAEVKPEDPCTRAVLRYLHPASFTERCPGNDAKADGTRAIVSPVQVKDGSKGGRRKAGAKKAVTQHHPRSKTPQQQDAHSALKQLEAQLHDDLSTQAISRALGHDEMHAAGLHHLTENTTPSLVSPFRGPQSHHP</sequence>
<organism evidence="2 3">
    <name type="scientific">Cymbomonas tetramitiformis</name>
    <dbReference type="NCBI Taxonomy" id="36881"/>
    <lineage>
        <taxon>Eukaryota</taxon>
        <taxon>Viridiplantae</taxon>
        <taxon>Chlorophyta</taxon>
        <taxon>Pyramimonadophyceae</taxon>
        <taxon>Pyramimonadales</taxon>
        <taxon>Pyramimonadaceae</taxon>
        <taxon>Cymbomonas</taxon>
    </lineage>
</organism>
<proteinExistence type="predicted"/>
<evidence type="ECO:0000313" key="2">
    <source>
        <dbReference type="EMBL" id="KAK3259846.1"/>
    </source>
</evidence>
<keyword evidence="3" id="KW-1185">Reference proteome</keyword>
<dbReference type="InterPro" id="IPR016024">
    <property type="entry name" value="ARM-type_fold"/>
</dbReference>
<reference evidence="2 3" key="1">
    <citation type="journal article" date="2015" name="Genome Biol. Evol.">
        <title>Comparative Genomics of a Bacterivorous Green Alga Reveals Evolutionary Causalities and Consequences of Phago-Mixotrophic Mode of Nutrition.</title>
        <authorList>
            <person name="Burns J.A."/>
            <person name="Paasch A."/>
            <person name="Narechania A."/>
            <person name="Kim E."/>
        </authorList>
    </citation>
    <scope>NUCLEOTIDE SEQUENCE [LARGE SCALE GENOMIC DNA]</scope>
    <source>
        <strain evidence="2 3">PLY_AMNH</strain>
    </source>
</reference>
<dbReference type="AlphaFoldDB" id="A0AAE0KT49"/>
<gene>
    <name evidence="2" type="ORF">CYMTET_31172</name>
</gene>
<name>A0AAE0KT49_9CHLO</name>
<comment type="caution">
    <text evidence="2">The sequence shown here is derived from an EMBL/GenBank/DDBJ whole genome shotgun (WGS) entry which is preliminary data.</text>
</comment>
<accession>A0AAE0KT49</accession>
<feature type="non-terminal residue" evidence="2">
    <location>
        <position position="1"/>
    </location>
</feature>
<evidence type="ECO:0000313" key="3">
    <source>
        <dbReference type="Proteomes" id="UP001190700"/>
    </source>
</evidence>
<dbReference type="Gene3D" id="1.25.10.10">
    <property type="entry name" value="Leucine-rich Repeat Variant"/>
    <property type="match status" value="1"/>
</dbReference>
<dbReference type="EMBL" id="LGRX02018431">
    <property type="protein sequence ID" value="KAK3259846.1"/>
    <property type="molecule type" value="Genomic_DNA"/>
</dbReference>
<feature type="non-terminal residue" evidence="2">
    <location>
        <position position="1063"/>
    </location>
</feature>
<feature type="region of interest" description="Disordered" evidence="1">
    <location>
        <begin position="1043"/>
        <end position="1063"/>
    </location>
</feature>
<feature type="region of interest" description="Disordered" evidence="1">
    <location>
        <begin position="689"/>
        <end position="717"/>
    </location>
</feature>
<evidence type="ECO:0000256" key="1">
    <source>
        <dbReference type="SAM" id="MobiDB-lite"/>
    </source>
</evidence>
<feature type="region of interest" description="Disordered" evidence="1">
    <location>
        <begin position="972"/>
        <end position="1008"/>
    </location>
</feature>